<name>A0A3S5XHK7_9MAGN</name>
<sequence>MYFFLKKKFNYIKINNKYINKKKYILSKKKNKLNFFNQKLITIIIKQYRILSII</sequence>
<organism evidence="1">
    <name type="scientific">Balanophora reflexa</name>
    <dbReference type="NCBI Taxonomy" id="533299"/>
    <lineage>
        <taxon>Eukaryota</taxon>
        <taxon>Viridiplantae</taxon>
        <taxon>Streptophyta</taxon>
        <taxon>Embryophyta</taxon>
        <taxon>Tracheophyta</taxon>
        <taxon>Spermatophyta</taxon>
        <taxon>Magnoliopsida</taxon>
        <taxon>eudicotyledons</taxon>
        <taxon>Gunneridae</taxon>
        <taxon>Pentapetalae</taxon>
        <taxon>Santalales</taxon>
        <taxon>Balanophoraceae</taxon>
        <taxon>Balanophora</taxon>
    </lineage>
</organism>
<keyword evidence="1" id="KW-0934">Plastid</keyword>
<dbReference type="GO" id="GO:0005840">
    <property type="term" value="C:ribosome"/>
    <property type="evidence" value="ECO:0007669"/>
    <property type="project" value="UniProtKB-KW"/>
</dbReference>
<accession>A0A3S5XHK7</accession>
<gene>
    <name evidence="1" type="primary">rps18</name>
    <name evidence="1" type="ORF">Balrefpp007</name>
</gene>
<keyword evidence="1" id="KW-0689">Ribosomal protein</keyword>
<dbReference type="AlphaFoldDB" id="A0A3S5XHK7"/>
<dbReference type="EMBL" id="KX784266">
    <property type="protein sequence ID" value="AZZ88981.1"/>
    <property type="molecule type" value="Genomic_DNA"/>
</dbReference>
<evidence type="ECO:0000313" key="1">
    <source>
        <dbReference type="EMBL" id="AZZ88981.1"/>
    </source>
</evidence>
<proteinExistence type="predicted"/>
<keyword evidence="1" id="KW-0687">Ribonucleoprotein</keyword>
<reference evidence="1" key="1">
    <citation type="journal article" date="2018" name="Proc. Natl. Acad. Sci. U.S.A.">
        <title>A novel genetic code and record-setting AT-richness in the highly reduced plastid genome of the holoparasitic plant Balanophora.</title>
        <authorList>
            <person name="Su H.-J."/>
            <person name="Barkman T."/>
            <person name="Hao W."/>
            <person name="Jones S.S."/>
            <person name="Naumann J."/>
            <person name="Skippington E."/>
            <person name="Wafula E.K."/>
            <person name="Hu J.-M."/>
            <person name="Palmer J.D."/>
            <person name="dePamphilis C.W."/>
        </authorList>
    </citation>
    <scope>NUCLEOTIDE SEQUENCE</scope>
</reference>
<geneLocation type="plastid" evidence="1"/>
<protein>
    <submittedName>
        <fullName evidence="1">Ribosomal protein S18</fullName>
    </submittedName>
</protein>